<dbReference type="RefSeq" id="WP_110852701.1">
    <property type="nucleotide sequence ID" value="NZ_QKLZ01000007.1"/>
</dbReference>
<evidence type="ECO:0000313" key="2">
    <source>
        <dbReference type="Proteomes" id="UP000250222"/>
    </source>
</evidence>
<dbReference type="Proteomes" id="UP000250222">
    <property type="component" value="Unassembled WGS sequence"/>
</dbReference>
<protein>
    <submittedName>
        <fullName evidence="1">Uncharacterized protein</fullName>
    </submittedName>
</protein>
<dbReference type="EMBL" id="UETB01000007">
    <property type="protein sequence ID" value="SSA43220.1"/>
    <property type="molecule type" value="Genomic_DNA"/>
</dbReference>
<keyword evidence="2" id="KW-1185">Reference proteome</keyword>
<sequence length="187" mass="20056">MSPSPASRAARLAQTVARRVRSNPTAEKLGGRVAGRVRDSRTAREVVSRVFDLDVTVGGSVFLSAGRLLGGQGLDNLPVVLVLLVGATDDDVPQLLERVAQEQVLTGGFRPVVVLDSDHFGAVREYGWPVDFVVPEGAWTHPEVAWRDYLRERLRAMRRGYGAVALVELSEPDGLGLDVLASMGAGA</sequence>
<accession>A0A2Y9AFY4</accession>
<evidence type="ECO:0000313" key="1">
    <source>
        <dbReference type="EMBL" id="SSA43220.1"/>
    </source>
</evidence>
<gene>
    <name evidence="1" type="ORF">SAMN05216184_107118</name>
</gene>
<name>A0A2Y9AFY4_9MICO</name>
<proteinExistence type="predicted"/>
<reference evidence="1 2" key="1">
    <citation type="submission" date="2016-10" db="EMBL/GenBank/DDBJ databases">
        <authorList>
            <person name="Cai Z."/>
        </authorList>
    </citation>
    <scope>NUCLEOTIDE SEQUENCE [LARGE SCALE GENOMIC DNA]</scope>
    <source>
        <strain evidence="1 2">CGMCC 1.10826</strain>
    </source>
</reference>
<dbReference type="AlphaFoldDB" id="A0A2Y9AFY4"/>
<dbReference type="OrthoDB" id="5185582at2"/>
<organism evidence="1 2">
    <name type="scientific">Georgenia satyanarayanai</name>
    <dbReference type="NCBI Taxonomy" id="860221"/>
    <lineage>
        <taxon>Bacteria</taxon>
        <taxon>Bacillati</taxon>
        <taxon>Actinomycetota</taxon>
        <taxon>Actinomycetes</taxon>
        <taxon>Micrococcales</taxon>
        <taxon>Bogoriellaceae</taxon>
        <taxon>Georgenia</taxon>
    </lineage>
</organism>